<dbReference type="Gene3D" id="1.10.10.10">
    <property type="entry name" value="Winged helix-like DNA-binding domain superfamily/Winged helix DNA-binding domain"/>
    <property type="match status" value="1"/>
</dbReference>
<protein>
    <submittedName>
        <fullName evidence="4">DNA protecting protein DprA</fullName>
    </submittedName>
</protein>
<sequence length="354" mass="37886">MNKEARFAHAFNIIHGMGALKLEKLRSSFGSFENAWPASSAEIKNKTGDADLASVLESRKNTDPEDEWRALENTGIKAVSQNSENYPELLKEIPHPPAIIYCLGDLNCVSMPAVAIVGTRRATRYGLETAENLARDLAFAGVLVVSGLALGVDSRAHSGSLAGGGKTVAVLGSGLQYIYPLQNKKLAERIMAQNGAVVSEFPPSKSPEKWTFPQRNRIVAGLSKLVVVVEAPEKSGALITADLALDYNREVGAVPGEINSVNSFGTNLLLKKGAAVVRSADDILELIGMETSPPAIDKDDTGGQYLLGLLEEPMRADDILLKSGLNSSELNQQLTLLELSGKIKNIGGIFHRAK</sequence>
<dbReference type="STRING" id="1801725.A3J00_00860"/>
<dbReference type="SUPFAM" id="SSF102405">
    <property type="entry name" value="MCP/YpsA-like"/>
    <property type="match status" value="1"/>
</dbReference>
<evidence type="ECO:0000259" key="2">
    <source>
        <dbReference type="Pfam" id="PF02481"/>
    </source>
</evidence>
<organism evidence="4 5">
    <name type="scientific">Candidatus Niyogibacteria bacterium RIFCSPLOWO2_02_FULL_45_13</name>
    <dbReference type="NCBI Taxonomy" id="1801725"/>
    <lineage>
        <taxon>Bacteria</taxon>
        <taxon>Candidatus Niyogiibacteriota</taxon>
    </lineage>
</organism>
<dbReference type="PANTHER" id="PTHR43022">
    <property type="entry name" value="PROTEIN SMF"/>
    <property type="match status" value="1"/>
</dbReference>
<proteinExistence type="inferred from homology"/>
<evidence type="ECO:0000313" key="5">
    <source>
        <dbReference type="Proteomes" id="UP000178428"/>
    </source>
</evidence>
<dbReference type="NCBIfam" id="TIGR00732">
    <property type="entry name" value="dprA"/>
    <property type="match status" value="1"/>
</dbReference>
<comment type="similarity">
    <text evidence="1">Belongs to the DprA/Smf family.</text>
</comment>
<accession>A0A1G2EXX8</accession>
<dbReference type="AlphaFoldDB" id="A0A1G2EXX8"/>
<dbReference type="InterPro" id="IPR036388">
    <property type="entry name" value="WH-like_DNA-bd_sf"/>
</dbReference>
<reference evidence="4 5" key="1">
    <citation type="journal article" date="2016" name="Nat. Commun.">
        <title>Thousands of microbial genomes shed light on interconnected biogeochemical processes in an aquifer system.</title>
        <authorList>
            <person name="Anantharaman K."/>
            <person name="Brown C.T."/>
            <person name="Hug L.A."/>
            <person name="Sharon I."/>
            <person name="Castelle C.J."/>
            <person name="Probst A.J."/>
            <person name="Thomas B.C."/>
            <person name="Singh A."/>
            <person name="Wilkins M.J."/>
            <person name="Karaoz U."/>
            <person name="Brodie E.L."/>
            <person name="Williams K.H."/>
            <person name="Hubbard S.S."/>
            <person name="Banfield J.F."/>
        </authorList>
    </citation>
    <scope>NUCLEOTIDE SEQUENCE [LARGE SCALE GENOMIC DNA]</scope>
</reference>
<evidence type="ECO:0000256" key="1">
    <source>
        <dbReference type="ARBA" id="ARBA00006525"/>
    </source>
</evidence>
<dbReference type="Pfam" id="PF02481">
    <property type="entry name" value="DNA_processg_A"/>
    <property type="match status" value="1"/>
</dbReference>
<evidence type="ECO:0000259" key="3">
    <source>
        <dbReference type="Pfam" id="PF17782"/>
    </source>
</evidence>
<dbReference type="InterPro" id="IPR057666">
    <property type="entry name" value="DrpA_SLOG"/>
</dbReference>
<dbReference type="InterPro" id="IPR041614">
    <property type="entry name" value="DprA_WH"/>
</dbReference>
<dbReference type="GO" id="GO:0009294">
    <property type="term" value="P:DNA-mediated transformation"/>
    <property type="evidence" value="ECO:0007669"/>
    <property type="project" value="InterPro"/>
</dbReference>
<evidence type="ECO:0000313" key="4">
    <source>
        <dbReference type="EMBL" id="OGZ30201.1"/>
    </source>
</evidence>
<dbReference type="Gene3D" id="3.40.50.450">
    <property type="match status" value="1"/>
</dbReference>
<feature type="domain" description="Smf/DprA SLOG" evidence="2">
    <location>
        <begin position="79"/>
        <end position="286"/>
    </location>
</feature>
<name>A0A1G2EXX8_9BACT</name>
<dbReference type="InterPro" id="IPR003488">
    <property type="entry name" value="DprA"/>
</dbReference>
<dbReference type="Proteomes" id="UP000178428">
    <property type="component" value="Unassembled WGS sequence"/>
</dbReference>
<dbReference type="EMBL" id="MHMR01000026">
    <property type="protein sequence ID" value="OGZ30201.1"/>
    <property type="molecule type" value="Genomic_DNA"/>
</dbReference>
<gene>
    <name evidence="4" type="ORF">A3J00_00860</name>
</gene>
<comment type="caution">
    <text evidence="4">The sequence shown here is derived from an EMBL/GenBank/DDBJ whole genome shotgun (WGS) entry which is preliminary data.</text>
</comment>
<feature type="domain" description="DprA winged helix" evidence="3">
    <location>
        <begin position="292"/>
        <end position="345"/>
    </location>
</feature>
<dbReference type="Pfam" id="PF17782">
    <property type="entry name" value="WHD_DprA"/>
    <property type="match status" value="1"/>
</dbReference>
<dbReference type="PANTHER" id="PTHR43022:SF1">
    <property type="entry name" value="PROTEIN SMF"/>
    <property type="match status" value="1"/>
</dbReference>